<feature type="transmembrane region" description="Helical" evidence="3">
    <location>
        <begin position="33"/>
        <end position="54"/>
    </location>
</feature>
<keyword evidence="3" id="KW-1133">Transmembrane helix</keyword>
<keyword evidence="1" id="KW-0378">Hydrolase</keyword>
<dbReference type="Pfam" id="PF02449">
    <property type="entry name" value="Glyco_hydro_42"/>
    <property type="match status" value="1"/>
</dbReference>
<sequence>MGILIAVIAYTLLGLSIVLDKMLLKERVRGSSIVFIFWIGIANVVLFPFVFFGFSPPTAGIFALGFASGAFLLLAGRFYYGALERGEATKIPTVIGALTPISAALWSLWFLSTTLNIAEWVAFGVLVAGGFVMLLSDEGKDRRTFFWAIGAAFFYGLGNVTQKIVFTETNFTTGMVLYAFGMAVTALALLLRREWHDAIFAQSTAAPYEKRRFYIGNRILAGIASLLIFYAIKLEHPALIDAVSGMRAVVAFLFALLVMKFRPKLLAEHFHGWKLAGKIAGTLIIIIGLSGLGLERYYAQQPLPPASSLEWDVTFSQKMSQHFLDSDVSVSAENQSSDPNGRRSWKNNFSAIVDELKPRGLRLVAYWDLIEPQQNEFAFDDLDWQMRKAMDAQIPVVLAIGQKVPRWPECHLPRWAEEIRSAKSEIRNNDGEANFQKELLEYLAVIVNRYREYPNLLYWQVENEPFLNFGECPPADAAFLEKEIALVKSLDPTHAVLTTDGGEFGRWVGAATRGDVFGTTMYRKVHSDVFGYITYPLTPEFFRLKKSVVQFFTGKPQQEFIVIELGTEPWEKHQLYEIPADRGRSLFSLADFKNTISFARATGFTDYYLWGAEWWYWLKTAQNDSSYWDYARELMTKNQ</sequence>
<feature type="transmembrane region" description="Helical" evidence="3">
    <location>
        <begin position="212"/>
        <end position="232"/>
    </location>
</feature>
<protein>
    <recommendedName>
        <fullName evidence="4">Glycoside hydrolase family 42 N-terminal domain-containing protein</fullName>
    </recommendedName>
</protein>
<accession>A0A1G2CMF9</accession>
<feature type="transmembrane region" description="Helical" evidence="3">
    <location>
        <begin position="238"/>
        <end position="258"/>
    </location>
</feature>
<name>A0A1G2CMF9_9BACT</name>
<dbReference type="GO" id="GO:0004565">
    <property type="term" value="F:beta-galactosidase activity"/>
    <property type="evidence" value="ECO:0007669"/>
    <property type="project" value="InterPro"/>
</dbReference>
<keyword evidence="3" id="KW-0812">Transmembrane</keyword>
<feature type="transmembrane region" description="Helical" evidence="3">
    <location>
        <begin position="91"/>
        <end position="111"/>
    </location>
</feature>
<keyword evidence="3" id="KW-0472">Membrane</keyword>
<comment type="caution">
    <text evidence="5">The sequence shown here is derived from an EMBL/GenBank/DDBJ whole genome shotgun (WGS) entry which is preliminary data.</text>
</comment>
<dbReference type="SUPFAM" id="SSF51445">
    <property type="entry name" value="(Trans)glycosidases"/>
    <property type="match status" value="1"/>
</dbReference>
<dbReference type="InterPro" id="IPR013529">
    <property type="entry name" value="Glyco_hydro_42_N"/>
</dbReference>
<evidence type="ECO:0000259" key="4">
    <source>
        <dbReference type="Pfam" id="PF02449"/>
    </source>
</evidence>
<evidence type="ECO:0000313" key="5">
    <source>
        <dbReference type="EMBL" id="OGZ02594.1"/>
    </source>
</evidence>
<evidence type="ECO:0000313" key="6">
    <source>
        <dbReference type="Proteomes" id="UP000178348"/>
    </source>
</evidence>
<dbReference type="AlphaFoldDB" id="A0A1G2CMF9"/>
<dbReference type="SUPFAM" id="SSF103481">
    <property type="entry name" value="Multidrug resistance efflux transporter EmrE"/>
    <property type="match status" value="1"/>
</dbReference>
<dbReference type="Gene3D" id="3.20.20.80">
    <property type="entry name" value="Glycosidases"/>
    <property type="match status" value="1"/>
</dbReference>
<feature type="transmembrane region" description="Helical" evidence="3">
    <location>
        <begin position="6"/>
        <end position="24"/>
    </location>
</feature>
<organism evidence="5 6">
    <name type="scientific">Candidatus Liptonbacteria bacterium RIFCSPLOWO2_01_FULL_53_13</name>
    <dbReference type="NCBI Taxonomy" id="1798651"/>
    <lineage>
        <taxon>Bacteria</taxon>
        <taxon>Candidatus Liptoniibacteriota</taxon>
    </lineage>
</organism>
<proteinExistence type="predicted"/>
<feature type="transmembrane region" description="Helical" evidence="3">
    <location>
        <begin position="145"/>
        <end position="165"/>
    </location>
</feature>
<feature type="transmembrane region" description="Helical" evidence="3">
    <location>
        <begin position="279"/>
        <end position="299"/>
    </location>
</feature>
<dbReference type="Proteomes" id="UP000178348">
    <property type="component" value="Unassembled WGS sequence"/>
</dbReference>
<feature type="transmembrane region" description="Helical" evidence="3">
    <location>
        <begin position="117"/>
        <end position="136"/>
    </location>
</feature>
<evidence type="ECO:0000256" key="2">
    <source>
        <dbReference type="ARBA" id="ARBA00023295"/>
    </source>
</evidence>
<evidence type="ECO:0000256" key="1">
    <source>
        <dbReference type="ARBA" id="ARBA00022801"/>
    </source>
</evidence>
<feature type="domain" description="Glycoside hydrolase family 42 N-terminal" evidence="4">
    <location>
        <begin position="366"/>
        <end position="468"/>
    </location>
</feature>
<gene>
    <name evidence="5" type="ORF">A2946_01500</name>
</gene>
<dbReference type="InterPro" id="IPR017853">
    <property type="entry name" value="GH"/>
</dbReference>
<dbReference type="InterPro" id="IPR037185">
    <property type="entry name" value="EmrE-like"/>
</dbReference>
<dbReference type="EMBL" id="MHLB01000007">
    <property type="protein sequence ID" value="OGZ02594.1"/>
    <property type="molecule type" value="Genomic_DNA"/>
</dbReference>
<dbReference type="GO" id="GO:0005975">
    <property type="term" value="P:carbohydrate metabolic process"/>
    <property type="evidence" value="ECO:0007669"/>
    <property type="project" value="InterPro"/>
</dbReference>
<dbReference type="GO" id="GO:0009341">
    <property type="term" value="C:beta-galactosidase complex"/>
    <property type="evidence" value="ECO:0007669"/>
    <property type="project" value="InterPro"/>
</dbReference>
<feature type="transmembrane region" description="Helical" evidence="3">
    <location>
        <begin position="171"/>
        <end position="191"/>
    </location>
</feature>
<feature type="transmembrane region" description="Helical" evidence="3">
    <location>
        <begin position="60"/>
        <end position="79"/>
    </location>
</feature>
<reference evidence="5 6" key="1">
    <citation type="journal article" date="2016" name="Nat. Commun.">
        <title>Thousands of microbial genomes shed light on interconnected biogeochemical processes in an aquifer system.</title>
        <authorList>
            <person name="Anantharaman K."/>
            <person name="Brown C.T."/>
            <person name="Hug L.A."/>
            <person name="Sharon I."/>
            <person name="Castelle C.J."/>
            <person name="Probst A.J."/>
            <person name="Thomas B.C."/>
            <person name="Singh A."/>
            <person name="Wilkins M.J."/>
            <person name="Karaoz U."/>
            <person name="Brodie E.L."/>
            <person name="Williams K.H."/>
            <person name="Hubbard S.S."/>
            <person name="Banfield J.F."/>
        </authorList>
    </citation>
    <scope>NUCLEOTIDE SEQUENCE [LARGE SCALE GENOMIC DNA]</scope>
</reference>
<keyword evidence="2" id="KW-0326">Glycosidase</keyword>
<evidence type="ECO:0000256" key="3">
    <source>
        <dbReference type="SAM" id="Phobius"/>
    </source>
</evidence>